<dbReference type="Proteomes" id="UP000007752">
    <property type="component" value="Chromosome 6"/>
</dbReference>
<accession>A3BCT7</accession>
<name>A3BCT7_ORYSJ</name>
<dbReference type="EMBL" id="CM000143">
    <property type="protein sequence ID" value="EAZ37376.1"/>
    <property type="molecule type" value="Genomic_DNA"/>
</dbReference>
<dbReference type="InterPro" id="IPR050214">
    <property type="entry name" value="Cys_Synth/Cystath_Beta-Synth"/>
</dbReference>
<sequence length="67" mass="7282">MARRLAKEEGLLVGISSGANVSACIKIAAREENKGKMIVTMLPSGGERYMNSDLFADVREECANMTF</sequence>
<reference evidence="1" key="2">
    <citation type="submission" date="2008-12" db="EMBL/GenBank/DDBJ databases">
        <title>Improved gene annotation of the rice (Oryza sativa) genomes.</title>
        <authorList>
            <person name="Wang J."/>
            <person name="Li R."/>
            <person name="Fan W."/>
            <person name="Huang Q."/>
            <person name="Zhang J."/>
            <person name="Zhou Y."/>
            <person name="Hu Y."/>
            <person name="Zi S."/>
            <person name="Li J."/>
            <person name="Ni P."/>
            <person name="Zheng H."/>
            <person name="Zhang Y."/>
            <person name="Zhao M."/>
            <person name="Hao Q."/>
            <person name="McDermott J."/>
            <person name="Samudrala R."/>
            <person name="Kristiansen K."/>
            <person name="Wong G.K.-S."/>
        </authorList>
    </citation>
    <scope>NUCLEOTIDE SEQUENCE</scope>
</reference>
<dbReference type="Gene3D" id="3.40.50.1100">
    <property type="match status" value="1"/>
</dbReference>
<proteinExistence type="predicted"/>
<protein>
    <recommendedName>
        <fullName evidence="2">Tryptophan synthase beta chain-like PALP domain-containing protein</fullName>
    </recommendedName>
</protein>
<organism evidence="1">
    <name type="scientific">Oryza sativa subsp. japonica</name>
    <name type="common">Rice</name>
    <dbReference type="NCBI Taxonomy" id="39947"/>
    <lineage>
        <taxon>Eukaryota</taxon>
        <taxon>Viridiplantae</taxon>
        <taxon>Streptophyta</taxon>
        <taxon>Embryophyta</taxon>
        <taxon>Tracheophyta</taxon>
        <taxon>Spermatophyta</taxon>
        <taxon>Magnoliopsida</taxon>
        <taxon>Liliopsida</taxon>
        <taxon>Poales</taxon>
        <taxon>Poaceae</taxon>
        <taxon>BOP clade</taxon>
        <taxon>Oryzoideae</taxon>
        <taxon>Oryzeae</taxon>
        <taxon>Oryzinae</taxon>
        <taxon>Oryza</taxon>
        <taxon>Oryza sativa</taxon>
    </lineage>
</organism>
<dbReference type="InterPro" id="IPR036052">
    <property type="entry name" value="TrpB-like_PALP_sf"/>
</dbReference>
<dbReference type="AlphaFoldDB" id="A3BCT7"/>
<reference evidence="1" key="1">
    <citation type="journal article" date="2005" name="PLoS Biol.">
        <title>The genomes of Oryza sativa: a history of duplications.</title>
        <authorList>
            <person name="Yu J."/>
            <person name="Wang J."/>
            <person name="Lin W."/>
            <person name="Li S."/>
            <person name="Li H."/>
            <person name="Zhou J."/>
            <person name="Ni P."/>
            <person name="Dong W."/>
            <person name="Hu S."/>
            <person name="Zeng C."/>
            <person name="Zhang J."/>
            <person name="Zhang Y."/>
            <person name="Li R."/>
            <person name="Xu Z."/>
            <person name="Li S."/>
            <person name="Li X."/>
            <person name="Zheng H."/>
            <person name="Cong L."/>
            <person name="Lin L."/>
            <person name="Yin J."/>
            <person name="Geng J."/>
            <person name="Li G."/>
            <person name="Shi J."/>
            <person name="Liu J."/>
            <person name="Lv H."/>
            <person name="Li J."/>
            <person name="Wang J."/>
            <person name="Deng Y."/>
            <person name="Ran L."/>
            <person name="Shi X."/>
            <person name="Wang X."/>
            <person name="Wu Q."/>
            <person name="Li C."/>
            <person name="Ren X."/>
            <person name="Wang J."/>
            <person name="Wang X."/>
            <person name="Li D."/>
            <person name="Liu D."/>
            <person name="Zhang X."/>
            <person name="Ji Z."/>
            <person name="Zhao W."/>
            <person name="Sun Y."/>
            <person name="Zhang Z."/>
            <person name="Bao J."/>
            <person name="Han Y."/>
            <person name="Dong L."/>
            <person name="Ji J."/>
            <person name="Chen P."/>
            <person name="Wu S."/>
            <person name="Liu J."/>
            <person name="Xiao Y."/>
            <person name="Bu D."/>
            <person name="Tan J."/>
            <person name="Yang L."/>
            <person name="Ye C."/>
            <person name="Zhang J."/>
            <person name="Xu J."/>
            <person name="Zhou Y."/>
            <person name="Yu Y."/>
            <person name="Zhang B."/>
            <person name="Zhuang S."/>
            <person name="Wei H."/>
            <person name="Liu B."/>
            <person name="Lei M."/>
            <person name="Yu H."/>
            <person name="Li Y."/>
            <person name="Xu H."/>
            <person name="Wei S."/>
            <person name="He X."/>
            <person name="Fang L."/>
            <person name="Zhang Z."/>
            <person name="Zhang Y."/>
            <person name="Huang X."/>
            <person name="Su Z."/>
            <person name="Tong W."/>
            <person name="Li J."/>
            <person name="Tong Z."/>
            <person name="Li S."/>
            <person name="Ye J."/>
            <person name="Wang L."/>
            <person name="Fang L."/>
            <person name="Lei T."/>
            <person name="Chen C."/>
            <person name="Chen H."/>
            <person name="Xu Z."/>
            <person name="Li H."/>
            <person name="Huang H."/>
            <person name="Zhang F."/>
            <person name="Xu H."/>
            <person name="Li N."/>
            <person name="Zhao C."/>
            <person name="Li S."/>
            <person name="Dong L."/>
            <person name="Huang Y."/>
            <person name="Li L."/>
            <person name="Xi Y."/>
            <person name="Qi Q."/>
            <person name="Li W."/>
            <person name="Zhang B."/>
            <person name="Hu W."/>
            <person name="Zhang Y."/>
            <person name="Tian X."/>
            <person name="Jiao Y."/>
            <person name="Liang X."/>
            <person name="Jin J."/>
            <person name="Gao L."/>
            <person name="Zheng W."/>
            <person name="Hao B."/>
            <person name="Liu S."/>
            <person name="Wang W."/>
            <person name="Yuan L."/>
            <person name="Cao M."/>
            <person name="McDermott J."/>
            <person name="Samudrala R."/>
            <person name="Wang J."/>
            <person name="Wong G.K."/>
            <person name="Yang H."/>
        </authorList>
    </citation>
    <scope>NUCLEOTIDE SEQUENCE [LARGE SCALE GENOMIC DNA]</scope>
</reference>
<dbReference type="PANTHER" id="PTHR10314">
    <property type="entry name" value="CYSTATHIONINE BETA-SYNTHASE"/>
    <property type="match status" value="1"/>
</dbReference>
<evidence type="ECO:0008006" key="2">
    <source>
        <dbReference type="Google" id="ProtNLM"/>
    </source>
</evidence>
<evidence type="ECO:0000313" key="1">
    <source>
        <dbReference type="EMBL" id="EAZ37376.1"/>
    </source>
</evidence>
<gene>
    <name evidence="1" type="ORF">OsJ_21715</name>
</gene>
<dbReference type="SUPFAM" id="SSF53686">
    <property type="entry name" value="Tryptophan synthase beta subunit-like PLP-dependent enzymes"/>
    <property type="match status" value="1"/>
</dbReference>